<organism evidence="4 5">
    <name type="scientific">Pristionchus fissidentatus</name>
    <dbReference type="NCBI Taxonomy" id="1538716"/>
    <lineage>
        <taxon>Eukaryota</taxon>
        <taxon>Metazoa</taxon>
        <taxon>Ecdysozoa</taxon>
        <taxon>Nematoda</taxon>
        <taxon>Chromadorea</taxon>
        <taxon>Rhabditida</taxon>
        <taxon>Rhabditina</taxon>
        <taxon>Diplogasteromorpha</taxon>
        <taxon>Diplogasteroidea</taxon>
        <taxon>Neodiplogasteridae</taxon>
        <taxon>Pristionchus</taxon>
    </lineage>
</organism>
<keyword evidence="5" id="KW-1185">Reference proteome</keyword>
<dbReference type="Gene3D" id="3.30.1490.40">
    <property type="match status" value="1"/>
</dbReference>
<evidence type="ECO:0000313" key="5">
    <source>
        <dbReference type="Proteomes" id="UP001432322"/>
    </source>
</evidence>
<dbReference type="EMBL" id="BTSY01000002">
    <property type="protein sequence ID" value="GMT15420.1"/>
    <property type="molecule type" value="Genomic_DNA"/>
</dbReference>
<name>A0AAV5VBX6_9BILA</name>
<evidence type="ECO:0000256" key="1">
    <source>
        <dbReference type="SAM" id="Coils"/>
    </source>
</evidence>
<accession>A0AAV5VBX6</accession>
<dbReference type="InterPro" id="IPR035445">
    <property type="entry name" value="GYF-like_dom_sf"/>
</dbReference>
<dbReference type="Proteomes" id="UP001432322">
    <property type="component" value="Unassembled WGS sequence"/>
</dbReference>
<evidence type="ECO:0000256" key="2">
    <source>
        <dbReference type="SAM" id="MobiDB-lite"/>
    </source>
</evidence>
<dbReference type="AlphaFoldDB" id="A0AAV5VBX6"/>
<dbReference type="SUPFAM" id="SSF55277">
    <property type="entry name" value="GYF domain"/>
    <property type="match status" value="1"/>
</dbReference>
<comment type="caution">
    <text evidence="4">The sequence shown here is derived from an EMBL/GenBank/DDBJ whole genome shotgun (WGS) entry which is preliminary data.</text>
</comment>
<evidence type="ECO:0000259" key="3">
    <source>
        <dbReference type="PROSITE" id="PS50829"/>
    </source>
</evidence>
<gene>
    <name evidence="4" type="ORF">PFISCL1PPCAC_6717</name>
</gene>
<dbReference type="InterPro" id="IPR003169">
    <property type="entry name" value="GYF"/>
</dbReference>
<evidence type="ECO:0000313" key="4">
    <source>
        <dbReference type="EMBL" id="GMT15420.1"/>
    </source>
</evidence>
<sequence length="297" mass="33739">DNGGTVVKKDSPIFYRDPETSDHFIGPFNEAKIQSWYKDGFFHSKMEFRIGKDVYNLEHLRSVNGIGCPFSFPIEYGKDEKLAVIIDRLQDEVTVARNFVARAQSEFLSLKKENKSLTEKLDKLSKNDAQELLALLGRVQVLEEYREEFEKKMMIGLENQTKRMEEFRDVQERNQLAMRIDELEASHGGMNGIVRRFELEHEDTVDRLRIHDELKKEFQKMESHIRKSISDSREMIASTVKSAAESSVYPAPLQQNTDPIAADAAIAATAATSTTHVSVGGGSRSNSSGRFSERKEA</sequence>
<dbReference type="PROSITE" id="PS50829">
    <property type="entry name" value="GYF"/>
    <property type="match status" value="1"/>
</dbReference>
<feature type="compositionally biased region" description="Low complexity" evidence="2">
    <location>
        <begin position="272"/>
        <end position="290"/>
    </location>
</feature>
<protein>
    <recommendedName>
        <fullName evidence="3">GYF domain-containing protein</fullName>
    </recommendedName>
</protein>
<feature type="domain" description="GYF" evidence="3">
    <location>
        <begin position="10"/>
        <end position="67"/>
    </location>
</feature>
<feature type="region of interest" description="Disordered" evidence="2">
    <location>
        <begin position="272"/>
        <end position="297"/>
    </location>
</feature>
<feature type="coiled-coil region" evidence="1">
    <location>
        <begin position="86"/>
        <end position="127"/>
    </location>
</feature>
<proteinExistence type="predicted"/>
<keyword evidence="1" id="KW-0175">Coiled coil</keyword>
<feature type="non-terminal residue" evidence="4">
    <location>
        <position position="1"/>
    </location>
</feature>
<reference evidence="4" key="1">
    <citation type="submission" date="2023-10" db="EMBL/GenBank/DDBJ databases">
        <title>Genome assembly of Pristionchus species.</title>
        <authorList>
            <person name="Yoshida K."/>
            <person name="Sommer R.J."/>
        </authorList>
    </citation>
    <scope>NUCLEOTIDE SEQUENCE</scope>
    <source>
        <strain evidence="4">RS5133</strain>
    </source>
</reference>